<feature type="domain" description="G" evidence="2">
    <location>
        <begin position="104"/>
        <end position="161"/>
    </location>
</feature>
<dbReference type="InterPro" id="IPR006073">
    <property type="entry name" value="GTP-bd"/>
</dbReference>
<dbReference type="GO" id="GO:0005525">
    <property type="term" value="F:GTP binding"/>
    <property type="evidence" value="ECO:0007669"/>
    <property type="project" value="InterPro"/>
</dbReference>
<dbReference type="EMBL" id="JAGSXJ010000011">
    <property type="protein sequence ID" value="KAH6687239.1"/>
    <property type="molecule type" value="Genomic_DNA"/>
</dbReference>
<dbReference type="InterPro" id="IPR025662">
    <property type="entry name" value="Sigma_54_int_dom_ATP-bd_1"/>
</dbReference>
<name>A0A9P8VA65_9PEZI</name>
<evidence type="ECO:0000313" key="4">
    <source>
        <dbReference type="Proteomes" id="UP000770015"/>
    </source>
</evidence>
<evidence type="ECO:0000259" key="2">
    <source>
        <dbReference type="Pfam" id="PF01926"/>
    </source>
</evidence>
<keyword evidence="4" id="KW-1185">Reference proteome</keyword>
<gene>
    <name evidence="3" type="ORF">F5X68DRAFT_239753</name>
</gene>
<feature type="region of interest" description="Disordered" evidence="1">
    <location>
        <begin position="360"/>
        <end position="397"/>
    </location>
</feature>
<evidence type="ECO:0000313" key="3">
    <source>
        <dbReference type="EMBL" id="KAH6687239.1"/>
    </source>
</evidence>
<dbReference type="Proteomes" id="UP000770015">
    <property type="component" value="Unassembled WGS sequence"/>
</dbReference>
<dbReference type="Pfam" id="PF01926">
    <property type="entry name" value="MMR_HSR1"/>
    <property type="match status" value="1"/>
</dbReference>
<dbReference type="Gene3D" id="3.40.50.300">
    <property type="entry name" value="P-loop containing nucleotide triphosphate hydrolases"/>
    <property type="match status" value="1"/>
</dbReference>
<sequence length="450" mass="49701">MTTATLSGDTPSSGNQVNQSVKASVGFSWSSVDDENDPETPESDPEDRDTIPGNDEAALGALNSNNWTSWSFKQLTRLVRSSKGAVSEAMLRLIKKHMRGTKLIFVMGQSGTGKTTMLRELTGMDELKVGHAMGSGTLQYHVCPAIIDGEQYLFVDTAGFGAADLDNMENFDDIMSCLSMLGPLITMAGVLFVYGHPGNRLTVEDLRTIRWIECFCGPRFFSNVTIVTSQWDGRTEDGFLDSWGRLQCLEQNDDFKRILHPPGRFHGGALYHHGLPGGAGSEKSHGQVLRRDSAERGEELRNLIRRRYAGEKDAPLQILLEIEEGIPPRETQAAKVLHSDVGRTTVELVSDRAVVNSLPKKDYTVSPRQRPIRVPAQESAKPDSGNSSKPKEQPKQDQNWIKRLVGWLVVANEASEYFKKARKADSRKGSAPEPAQGLWSSLVNWWNGSS</sequence>
<accession>A0A9P8VA65</accession>
<evidence type="ECO:0000256" key="1">
    <source>
        <dbReference type="SAM" id="MobiDB-lite"/>
    </source>
</evidence>
<dbReference type="InterPro" id="IPR027417">
    <property type="entry name" value="P-loop_NTPase"/>
</dbReference>
<dbReference type="OrthoDB" id="8954335at2759"/>
<feature type="compositionally biased region" description="Polar residues" evidence="1">
    <location>
        <begin position="1"/>
        <end position="31"/>
    </location>
</feature>
<dbReference type="SUPFAM" id="SSF52540">
    <property type="entry name" value="P-loop containing nucleoside triphosphate hydrolases"/>
    <property type="match status" value="1"/>
</dbReference>
<dbReference type="AlphaFoldDB" id="A0A9P8VA65"/>
<protein>
    <recommendedName>
        <fullName evidence="2">G domain-containing protein</fullName>
    </recommendedName>
</protein>
<comment type="caution">
    <text evidence="3">The sequence shown here is derived from an EMBL/GenBank/DDBJ whole genome shotgun (WGS) entry which is preliminary data.</text>
</comment>
<dbReference type="PROSITE" id="PS00675">
    <property type="entry name" value="SIGMA54_INTERACT_1"/>
    <property type="match status" value="1"/>
</dbReference>
<organism evidence="3 4">
    <name type="scientific">Plectosphaerella plurivora</name>
    <dbReference type="NCBI Taxonomy" id="936078"/>
    <lineage>
        <taxon>Eukaryota</taxon>
        <taxon>Fungi</taxon>
        <taxon>Dikarya</taxon>
        <taxon>Ascomycota</taxon>
        <taxon>Pezizomycotina</taxon>
        <taxon>Sordariomycetes</taxon>
        <taxon>Hypocreomycetidae</taxon>
        <taxon>Glomerellales</taxon>
        <taxon>Plectosphaerellaceae</taxon>
        <taxon>Plectosphaerella</taxon>
    </lineage>
</organism>
<feature type="region of interest" description="Disordered" evidence="1">
    <location>
        <begin position="1"/>
        <end position="57"/>
    </location>
</feature>
<dbReference type="CDD" id="cd00882">
    <property type="entry name" value="Ras_like_GTPase"/>
    <property type="match status" value="1"/>
</dbReference>
<reference evidence="3" key="1">
    <citation type="journal article" date="2021" name="Nat. Commun.">
        <title>Genetic determinants of endophytism in the Arabidopsis root mycobiome.</title>
        <authorList>
            <person name="Mesny F."/>
            <person name="Miyauchi S."/>
            <person name="Thiergart T."/>
            <person name="Pickel B."/>
            <person name="Atanasova L."/>
            <person name="Karlsson M."/>
            <person name="Huettel B."/>
            <person name="Barry K.W."/>
            <person name="Haridas S."/>
            <person name="Chen C."/>
            <person name="Bauer D."/>
            <person name="Andreopoulos W."/>
            <person name="Pangilinan J."/>
            <person name="LaButti K."/>
            <person name="Riley R."/>
            <person name="Lipzen A."/>
            <person name="Clum A."/>
            <person name="Drula E."/>
            <person name="Henrissat B."/>
            <person name="Kohler A."/>
            <person name="Grigoriev I.V."/>
            <person name="Martin F.M."/>
            <person name="Hacquard S."/>
        </authorList>
    </citation>
    <scope>NUCLEOTIDE SEQUENCE</scope>
    <source>
        <strain evidence="3">MPI-SDFR-AT-0117</strain>
    </source>
</reference>
<proteinExistence type="predicted"/>
<feature type="compositionally biased region" description="Acidic residues" evidence="1">
    <location>
        <begin position="32"/>
        <end position="47"/>
    </location>
</feature>